<comment type="subcellular location">
    <subcellularLocation>
        <location evidence="1">Nucleus</location>
    </subcellularLocation>
</comment>
<keyword evidence="2" id="KW-0539">Nucleus</keyword>
<organism evidence="3 4">
    <name type="scientific">Eeniella nana</name>
    <name type="common">Yeast</name>
    <name type="synonym">Brettanomyces nanus</name>
    <dbReference type="NCBI Taxonomy" id="13502"/>
    <lineage>
        <taxon>Eukaryota</taxon>
        <taxon>Fungi</taxon>
        <taxon>Dikarya</taxon>
        <taxon>Ascomycota</taxon>
        <taxon>Saccharomycotina</taxon>
        <taxon>Pichiomycetes</taxon>
        <taxon>Pichiales</taxon>
        <taxon>Pichiaceae</taxon>
        <taxon>Brettanomyces</taxon>
    </lineage>
</organism>
<dbReference type="GO" id="GO:0045944">
    <property type="term" value="P:positive regulation of transcription by RNA polymerase II"/>
    <property type="evidence" value="ECO:0007669"/>
    <property type="project" value="TreeGrafter"/>
</dbReference>
<dbReference type="GO" id="GO:0003700">
    <property type="term" value="F:DNA-binding transcription factor activity"/>
    <property type="evidence" value="ECO:0007669"/>
    <property type="project" value="TreeGrafter"/>
</dbReference>
<dbReference type="GO" id="GO:0000976">
    <property type="term" value="F:transcription cis-regulatory region binding"/>
    <property type="evidence" value="ECO:0007669"/>
    <property type="project" value="TreeGrafter"/>
</dbReference>
<evidence type="ECO:0000313" key="4">
    <source>
        <dbReference type="Proteomes" id="UP000662931"/>
    </source>
</evidence>
<evidence type="ECO:0000313" key="3">
    <source>
        <dbReference type="EMBL" id="QPG77341.1"/>
    </source>
</evidence>
<name>A0A875S6Z1_EENNA</name>
<sequence length="496" mass="57326">MESDSADALTIDSSTNSFDISHINNIFPVVSTHTRLPYFISRPVSIDSFQFSGNHKKYLEYFCDDFARVICPLTPTPDLNPAKDILLYYARDNNYLLCAVLSCGALQLHRKSHDPRDEANYCNYLSTCIQLLSSVLADEAKIKEKIEPMILTILLLTSYTAMSNIQKWRPHLKAVKELLAAYVPPADKSSLDSAYVMAFCRAWYTSIEVIAGLTAPHGGTAESEDEIDSIIFDIPNLKFYLEGMRISRKDDFNILYGYTNRLAMTLQKTVKYMRRVRAYREELKHNPYAKPDIDLEEYGKMFQEIWQNEKFYVISKDGIIPRDHFMHPDNNSEPPPGFQPLSSEAIEKIVLKTGEEVCISWYDISHQSFVWAAILVMLSMMAQLPKKHYMVQQAVHKVLDLMVFLHSKNRITGYVLMLLQCSMYITGLNCINTEDRRLVLKFFDNLNVMGNVSASVNTEKLKRKWKRYDENRNNIPFDKEFDDFDEEELPEDIISY</sequence>
<dbReference type="OrthoDB" id="424974at2759"/>
<accession>A0A875S6Z1</accession>
<dbReference type="KEGG" id="bnn:FOA43_004750"/>
<gene>
    <name evidence="3" type="ORF">FOA43_004750</name>
</gene>
<protein>
    <submittedName>
        <fullName evidence="3">Uncharacterized protein</fullName>
    </submittedName>
</protein>
<evidence type="ECO:0000256" key="2">
    <source>
        <dbReference type="ARBA" id="ARBA00023242"/>
    </source>
</evidence>
<evidence type="ECO:0000256" key="1">
    <source>
        <dbReference type="ARBA" id="ARBA00004123"/>
    </source>
</evidence>
<reference evidence="3" key="1">
    <citation type="submission" date="2020-10" db="EMBL/GenBank/DDBJ databases">
        <authorList>
            <person name="Roach M.J.R."/>
        </authorList>
    </citation>
    <scope>NUCLEOTIDE SEQUENCE</scope>
    <source>
        <strain evidence="3">CBS 1945</strain>
    </source>
</reference>
<dbReference type="PANTHER" id="PTHR37534:SF49">
    <property type="entry name" value="LYSINE BIOSYNTHESIS REGULATORY PROTEIN LYS14"/>
    <property type="match status" value="1"/>
</dbReference>
<dbReference type="PANTHER" id="PTHR37534">
    <property type="entry name" value="TRANSCRIPTIONAL ACTIVATOR PROTEIN UGA3"/>
    <property type="match status" value="1"/>
</dbReference>
<dbReference type="GeneID" id="62198150"/>
<dbReference type="InterPro" id="IPR021858">
    <property type="entry name" value="Fun_TF"/>
</dbReference>
<dbReference type="EMBL" id="CP064815">
    <property type="protein sequence ID" value="QPG77341.1"/>
    <property type="molecule type" value="Genomic_DNA"/>
</dbReference>
<proteinExistence type="predicted"/>
<dbReference type="RefSeq" id="XP_038780906.1">
    <property type="nucleotide sequence ID" value="XM_038924978.1"/>
</dbReference>
<keyword evidence="4" id="KW-1185">Reference proteome</keyword>
<dbReference type="Proteomes" id="UP000662931">
    <property type="component" value="Chromosome 4"/>
</dbReference>
<dbReference type="AlphaFoldDB" id="A0A875S6Z1"/>
<dbReference type="GO" id="GO:0005634">
    <property type="term" value="C:nucleus"/>
    <property type="evidence" value="ECO:0007669"/>
    <property type="project" value="UniProtKB-SubCell"/>
</dbReference>
<dbReference type="Pfam" id="PF11951">
    <property type="entry name" value="Fungal_trans_2"/>
    <property type="match status" value="1"/>
</dbReference>